<dbReference type="InterPro" id="IPR011059">
    <property type="entry name" value="Metal-dep_hydrolase_composite"/>
</dbReference>
<protein>
    <recommendedName>
        <fullName evidence="2">Amidohydrolase 3 domain-containing protein</fullName>
    </recommendedName>
</protein>
<reference evidence="3 4" key="1">
    <citation type="journal article" date="2020" name="Int. J. Syst. Evol. Microbiol.">
        <title>Reclassification of Streptomyces castelarensis and Streptomyces sporoclivatus as later heterotypic synonyms of Streptomyces antimycoticus.</title>
        <authorList>
            <person name="Komaki H."/>
            <person name="Tamura T."/>
        </authorList>
    </citation>
    <scope>NUCLEOTIDE SEQUENCE [LARGE SCALE GENOMIC DNA]</scope>
    <source>
        <strain evidence="3 4">NBRC 12839</strain>
    </source>
</reference>
<comment type="caution">
    <text evidence="3">The sequence shown here is derived from an EMBL/GenBank/DDBJ whole genome shotgun (WGS) entry which is preliminary data.</text>
</comment>
<feature type="region of interest" description="Disordered" evidence="1">
    <location>
        <begin position="71"/>
        <end position="93"/>
    </location>
</feature>
<gene>
    <name evidence="3" type="ORF">SANT12839_093580</name>
</gene>
<dbReference type="Pfam" id="PF07969">
    <property type="entry name" value="Amidohydro_3"/>
    <property type="match status" value="1"/>
</dbReference>
<organism evidence="3 4">
    <name type="scientific">Streptomyces antimycoticus</name>
    <dbReference type="NCBI Taxonomy" id="68175"/>
    <lineage>
        <taxon>Bacteria</taxon>
        <taxon>Bacillati</taxon>
        <taxon>Actinomycetota</taxon>
        <taxon>Actinomycetes</taxon>
        <taxon>Kitasatosporales</taxon>
        <taxon>Streptomycetaceae</taxon>
        <taxon>Streptomyces</taxon>
        <taxon>Streptomyces violaceusniger group</taxon>
    </lineage>
</organism>
<dbReference type="InterPro" id="IPR013108">
    <property type="entry name" value="Amidohydro_3"/>
</dbReference>
<evidence type="ECO:0000259" key="2">
    <source>
        <dbReference type="Pfam" id="PF07969"/>
    </source>
</evidence>
<name>A0A4D4KNL0_9ACTN</name>
<evidence type="ECO:0000256" key="1">
    <source>
        <dbReference type="SAM" id="MobiDB-lite"/>
    </source>
</evidence>
<proteinExistence type="predicted"/>
<dbReference type="PANTHER" id="PTHR22642">
    <property type="entry name" value="IMIDAZOLONEPROPIONASE"/>
    <property type="match status" value="1"/>
</dbReference>
<dbReference type="Gene3D" id="2.30.40.10">
    <property type="entry name" value="Urease, subunit C, domain 1"/>
    <property type="match status" value="1"/>
</dbReference>
<dbReference type="AlphaFoldDB" id="A0A4D4KNL0"/>
<dbReference type="EMBL" id="BJHV01000001">
    <property type="protein sequence ID" value="GDY48476.1"/>
    <property type="molecule type" value="Genomic_DNA"/>
</dbReference>
<dbReference type="Gene3D" id="3.20.20.140">
    <property type="entry name" value="Metal-dependent hydrolases"/>
    <property type="match status" value="1"/>
</dbReference>
<sequence length="93" mass="10117">MLCTRLTNARFLTMDPDHPVAHDLGVWRGRIVGLDEAATSLPAREVIDLQGATVLPGFIDPHVHLAWTGFKQKTPCSPSSRRPSPGRPRPAPG</sequence>
<dbReference type="Proteomes" id="UP000299290">
    <property type="component" value="Unassembled WGS sequence"/>
</dbReference>
<evidence type="ECO:0000313" key="4">
    <source>
        <dbReference type="Proteomes" id="UP000299290"/>
    </source>
</evidence>
<accession>A0A4D4KNL0</accession>
<dbReference type="GO" id="GO:0016810">
    <property type="term" value="F:hydrolase activity, acting on carbon-nitrogen (but not peptide) bonds"/>
    <property type="evidence" value="ECO:0007669"/>
    <property type="project" value="InterPro"/>
</dbReference>
<evidence type="ECO:0000313" key="3">
    <source>
        <dbReference type="EMBL" id="GDY48476.1"/>
    </source>
</evidence>
<dbReference type="SUPFAM" id="SSF51338">
    <property type="entry name" value="Composite domain of metallo-dependent hydrolases"/>
    <property type="match status" value="1"/>
</dbReference>
<keyword evidence="4" id="KW-1185">Reference proteome</keyword>
<feature type="domain" description="Amidohydrolase 3" evidence="2">
    <location>
        <begin position="45"/>
        <end position="79"/>
    </location>
</feature>
<dbReference type="PANTHER" id="PTHR22642:SF2">
    <property type="entry name" value="PROTEIN LONG AFTER FAR-RED 3"/>
    <property type="match status" value="1"/>
</dbReference>